<evidence type="ECO:0000313" key="2">
    <source>
        <dbReference type="Proteomes" id="UP000287857"/>
    </source>
</evidence>
<protein>
    <submittedName>
        <fullName evidence="1">SAM-dependent methyltransferase</fullName>
    </submittedName>
</protein>
<gene>
    <name evidence="1" type="ORF">CBF37_11070</name>
</gene>
<dbReference type="InterPro" id="IPR029063">
    <property type="entry name" value="SAM-dependent_MTases_sf"/>
</dbReference>
<dbReference type="PANTHER" id="PTHR35276">
    <property type="entry name" value="S-ADENOSYL-L-METHIONINE-DEPENDENT METHYLTRANSFERASES SUPERFAMILY PROTEIN"/>
    <property type="match status" value="1"/>
</dbReference>
<organism evidence="1 2">
    <name type="scientific">Vagococcus vulneris</name>
    <dbReference type="NCBI Taxonomy" id="1977869"/>
    <lineage>
        <taxon>Bacteria</taxon>
        <taxon>Bacillati</taxon>
        <taxon>Bacillota</taxon>
        <taxon>Bacilli</taxon>
        <taxon>Lactobacillales</taxon>
        <taxon>Enterococcaceae</taxon>
        <taxon>Vagococcus</taxon>
    </lineage>
</organism>
<evidence type="ECO:0000313" key="1">
    <source>
        <dbReference type="EMBL" id="RST96552.1"/>
    </source>
</evidence>
<accession>A0A429ZS57</accession>
<dbReference type="GO" id="GO:0032259">
    <property type="term" value="P:methylation"/>
    <property type="evidence" value="ECO:0007669"/>
    <property type="project" value="UniProtKB-KW"/>
</dbReference>
<sequence>MLQSALHYSHTLLKEIVQPGDYVVDGTMGNGFDTSFLAELVGRTGHVFAFDVQEQAVQTTTKRLVEAGLLNRATLFLKGHETINQVIALEQPIKAAVFNLGYLPNSDKTVITTGQTTLTALEALLKRLTPRGRIILVIYSGHPGGQQEKEAVLNFAAALPQEKYSVLNYEFINQQHSPPSLICIERKKHKTD</sequence>
<dbReference type="SUPFAM" id="SSF53335">
    <property type="entry name" value="S-adenosyl-L-methionine-dependent methyltransferases"/>
    <property type="match status" value="1"/>
</dbReference>
<dbReference type="RefSeq" id="WP_125984796.1">
    <property type="nucleotide sequence ID" value="NZ_NGJS01000026.1"/>
</dbReference>
<dbReference type="OrthoDB" id="9792989at2"/>
<dbReference type="InterPro" id="IPR010719">
    <property type="entry name" value="MnmM_MeTrfase"/>
</dbReference>
<dbReference type="AlphaFoldDB" id="A0A429ZS57"/>
<reference evidence="1 2" key="1">
    <citation type="submission" date="2017-05" db="EMBL/GenBank/DDBJ databases">
        <title>Vagococcus spp. assemblies.</title>
        <authorList>
            <person name="Gulvik C.A."/>
        </authorList>
    </citation>
    <scope>NUCLEOTIDE SEQUENCE [LARGE SCALE GENOMIC DNA]</scope>
    <source>
        <strain evidence="1 2">SS1995</strain>
    </source>
</reference>
<name>A0A429ZS57_9ENTE</name>
<comment type="caution">
    <text evidence="1">The sequence shown here is derived from an EMBL/GenBank/DDBJ whole genome shotgun (WGS) entry which is preliminary data.</text>
</comment>
<dbReference type="PANTHER" id="PTHR35276:SF1">
    <property type="entry name" value="TRNA (MNM(5)S(2)U34)-METHYLTRANSFERASE, CHLOROPLASTIC"/>
    <property type="match status" value="1"/>
</dbReference>
<dbReference type="Proteomes" id="UP000287857">
    <property type="component" value="Unassembled WGS sequence"/>
</dbReference>
<keyword evidence="1" id="KW-0489">Methyltransferase</keyword>
<dbReference type="Pfam" id="PF06962">
    <property type="entry name" value="rRNA_methylase"/>
    <property type="match status" value="1"/>
</dbReference>
<dbReference type="GO" id="GO:0008168">
    <property type="term" value="F:methyltransferase activity"/>
    <property type="evidence" value="ECO:0007669"/>
    <property type="project" value="UniProtKB-KW"/>
</dbReference>
<dbReference type="EMBL" id="NGJS01000026">
    <property type="protein sequence ID" value="RST96552.1"/>
    <property type="molecule type" value="Genomic_DNA"/>
</dbReference>
<keyword evidence="2" id="KW-1185">Reference proteome</keyword>
<proteinExistence type="predicted"/>
<keyword evidence="1" id="KW-0808">Transferase</keyword>
<dbReference type="Gene3D" id="3.40.50.150">
    <property type="entry name" value="Vaccinia Virus protein VP39"/>
    <property type="match status" value="1"/>
</dbReference>